<comment type="caution">
    <text evidence="1">The sequence shown here is derived from an EMBL/GenBank/DDBJ whole genome shotgun (WGS) entry which is preliminary data.</text>
</comment>
<name>A0ABR7M8Y3_9BACT</name>
<keyword evidence="2" id="KW-1185">Reference proteome</keyword>
<protein>
    <recommendedName>
        <fullName evidence="3">Universal stress protein</fullName>
    </recommendedName>
</protein>
<evidence type="ECO:0000313" key="2">
    <source>
        <dbReference type="Proteomes" id="UP000765802"/>
    </source>
</evidence>
<evidence type="ECO:0008006" key="3">
    <source>
        <dbReference type="Google" id="ProtNLM"/>
    </source>
</evidence>
<accession>A0ABR7M8Y3</accession>
<reference evidence="1 2" key="1">
    <citation type="submission" date="2016-07" db="EMBL/GenBank/DDBJ databases">
        <title>Genome analysis of Flavihumibacter stibioxidans YS-17.</title>
        <authorList>
            <person name="Shi K."/>
            <person name="Han Y."/>
            <person name="Wang G."/>
        </authorList>
    </citation>
    <scope>NUCLEOTIDE SEQUENCE [LARGE SCALE GENOMIC DNA]</scope>
    <source>
        <strain evidence="1 2">YS-17</strain>
    </source>
</reference>
<organism evidence="1 2">
    <name type="scientific">Flavihumibacter stibioxidans</name>
    <dbReference type="NCBI Taxonomy" id="1834163"/>
    <lineage>
        <taxon>Bacteria</taxon>
        <taxon>Pseudomonadati</taxon>
        <taxon>Bacteroidota</taxon>
        <taxon>Chitinophagia</taxon>
        <taxon>Chitinophagales</taxon>
        <taxon>Chitinophagaceae</taxon>
        <taxon>Flavihumibacter</taxon>
    </lineage>
</organism>
<dbReference type="Proteomes" id="UP000765802">
    <property type="component" value="Unassembled WGS sequence"/>
</dbReference>
<evidence type="ECO:0000313" key="1">
    <source>
        <dbReference type="EMBL" id="MBC6491411.1"/>
    </source>
</evidence>
<dbReference type="EMBL" id="MBUA01000012">
    <property type="protein sequence ID" value="MBC6491411.1"/>
    <property type="molecule type" value="Genomic_DNA"/>
</dbReference>
<gene>
    <name evidence="1" type="ORF">BC349_10230</name>
</gene>
<proteinExistence type="predicted"/>
<dbReference type="RefSeq" id="WP_187256703.1">
    <property type="nucleotide sequence ID" value="NZ_JBHULF010000014.1"/>
</dbReference>
<sequence>MKKYLAVFDGFKMSKSTLDYAIQVTKATDAHLVGVFLDESVYRSYDVYKVIMESGDVTRTMNELDAKDQQKRNESALYFQQACEKAGIRFNIHRDKKIAELELKHESIFADLVIISKAETFSLLKEKAPTRFVRNLLTVTQCPVLVVPPKYKPIDSITLLYDGGPSAVYAAKMFSYLMDDLKELPIEVFTVKDSTSTVRLPDNKLMREFTKWHFPHATYTVLKGEAEEQVCGHLRNQSGNELVVLGAYRRGEISRMFKTSMADILMRDLDQPLFIAHH</sequence>
<dbReference type="SUPFAM" id="SSF52402">
    <property type="entry name" value="Adenine nucleotide alpha hydrolases-like"/>
    <property type="match status" value="2"/>
</dbReference>
<dbReference type="Gene3D" id="3.40.50.12370">
    <property type="match status" value="1"/>
</dbReference>